<reference evidence="5 6" key="1">
    <citation type="submission" date="2016-05" db="EMBL/GenBank/DDBJ databases">
        <title>Draft Genome Sequence of Algibacter sp. Strain SK-16 Isolated from the Surface Water of Aburatsubo Inlet.</title>
        <authorList>
            <person name="Wong S.-K."/>
            <person name="Yoshizawa S."/>
            <person name="Nakajima Y."/>
            <person name="Ogura Y."/>
            <person name="Tetsuya H."/>
            <person name="Hamasaki K."/>
        </authorList>
    </citation>
    <scope>NUCLEOTIDE SEQUENCE [LARGE SCALE GENOMIC DNA]</scope>
    <source>
        <strain evidence="5 6">SK-16</strain>
    </source>
</reference>
<dbReference type="Gene3D" id="3.40.630.30">
    <property type="match status" value="1"/>
</dbReference>
<evidence type="ECO:0000256" key="1">
    <source>
        <dbReference type="ARBA" id="ARBA00022679"/>
    </source>
</evidence>
<comment type="caution">
    <text evidence="5">The sequence shown here is derived from an EMBL/GenBank/DDBJ whole genome shotgun (WGS) entry which is preliminary data.</text>
</comment>
<evidence type="ECO:0000259" key="4">
    <source>
        <dbReference type="Pfam" id="PF13302"/>
    </source>
</evidence>
<dbReference type="OrthoDB" id="883856at2"/>
<evidence type="ECO:0000256" key="2">
    <source>
        <dbReference type="ARBA" id="ARBA00023315"/>
    </source>
</evidence>
<dbReference type="SUPFAM" id="SSF55729">
    <property type="entry name" value="Acyl-CoA N-acyltransferases (Nat)"/>
    <property type="match status" value="1"/>
</dbReference>
<protein>
    <submittedName>
        <fullName evidence="5">GNAT family N-acetyltransferase</fullName>
    </submittedName>
</protein>
<dbReference type="Pfam" id="PF13302">
    <property type="entry name" value="Acetyltransf_3"/>
    <property type="match status" value="1"/>
</dbReference>
<accession>A0A1E5T461</accession>
<organism evidence="5 6">
    <name type="scientific">Flavivirga aquatica</name>
    <dbReference type="NCBI Taxonomy" id="1849968"/>
    <lineage>
        <taxon>Bacteria</taxon>
        <taxon>Pseudomonadati</taxon>
        <taxon>Bacteroidota</taxon>
        <taxon>Flavobacteriia</taxon>
        <taxon>Flavobacteriales</taxon>
        <taxon>Flavobacteriaceae</taxon>
        <taxon>Flavivirga</taxon>
    </lineage>
</organism>
<feature type="domain" description="N-acetyltransferase" evidence="4">
    <location>
        <begin position="11"/>
        <end position="153"/>
    </location>
</feature>
<dbReference type="InterPro" id="IPR051531">
    <property type="entry name" value="N-acetyltransferase"/>
</dbReference>
<evidence type="ECO:0000313" key="5">
    <source>
        <dbReference type="EMBL" id="OEK06168.1"/>
    </source>
</evidence>
<dbReference type="Proteomes" id="UP000095713">
    <property type="component" value="Unassembled WGS sequence"/>
</dbReference>
<name>A0A1E5T461_9FLAO</name>
<comment type="similarity">
    <text evidence="3">Belongs to the acetyltransferase family. RimJ subfamily.</text>
</comment>
<dbReference type="EMBL" id="MDJD01000049">
    <property type="protein sequence ID" value="OEK06168.1"/>
    <property type="molecule type" value="Genomic_DNA"/>
</dbReference>
<dbReference type="RefSeq" id="WP_069831057.1">
    <property type="nucleotide sequence ID" value="NZ_MDJD01000049.1"/>
</dbReference>
<dbReference type="AlphaFoldDB" id="A0A1E5T461"/>
<keyword evidence="2" id="KW-0012">Acyltransferase</keyword>
<dbReference type="PANTHER" id="PTHR43792:SF8">
    <property type="entry name" value="[RIBOSOMAL PROTEIN US5]-ALANINE N-ACETYLTRANSFERASE"/>
    <property type="match status" value="1"/>
</dbReference>
<keyword evidence="1 5" id="KW-0808">Transferase</keyword>
<evidence type="ECO:0000313" key="6">
    <source>
        <dbReference type="Proteomes" id="UP000095713"/>
    </source>
</evidence>
<gene>
    <name evidence="5" type="ORF">A8C32_19265</name>
</gene>
<proteinExistence type="inferred from homology"/>
<evidence type="ECO:0000256" key="3">
    <source>
        <dbReference type="ARBA" id="ARBA00038502"/>
    </source>
</evidence>
<keyword evidence="6" id="KW-1185">Reference proteome</keyword>
<dbReference type="GO" id="GO:0016747">
    <property type="term" value="F:acyltransferase activity, transferring groups other than amino-acyl groups"/>
    <property type="evidence" value="ECO:0007669"/>
    <property type="project" value="InterPro"/>
</dbReference>
<dbReference type="PANTHER" id="PTHR43792">
    <property type="entry name" value="GNAT FAMILY, PUTATIVE (AFU_ORTHOLOGUE AFUA_3G00765)-RELATED-RELATED"/>
    <property type="match status" value="1"/>
</dbReference>
<dbReference type="InterPro" id="IPR000182">
    <property type="entry name" value="GNAT_dom"/>
</dbReference>
<dbReference type="STRING" id="1849968.A8C32_19265"/>
<dbReference type="InterPro" id="IPR016181">
    <property type="entry name" value="Acyl_CoA_acyltransferase"/>
</dbReference>
<sequence>MQTQLSFDNFYIEPIKIQDAWKLCDFIVANETRLKRYFPKTLEQNLTPDLSKLFVEKKTKQFKKKEEFLFTIKEKKTNHLVGLAYLKELDWNKKQGEFAYCTGYTFEGKKIMSKTIHLLANHAFNNLDIKTLQITVHKSNIASIKVAKNCNFTWVKTLKNEYTPIGEAPLDMELYELYNKTNIEQN</sequence>